<gene>
    <name evidence="2" type="ORF">BWK72_04495</name>
</gene>
<evidence type="ECO:0000313" key="3">
    <source>
        <dbReference type="Proteomes" id="UP000192505"/>
    </source>
</evidence>
<dbReference type="InterPro" id="IPR046865">
    <property type="entry name" value="FapA_b_solenoid"/>
</dbReference>
<dbReference type="EMBL" id="MTEI01000002">
    <property type="protein sequence ID" value="OQW89214.1"/>
    <property type="molecule type" value="Genomic_DNA"/>
</dbReference>
<proteinExistence type="predicted"/>
<dbReference type="Pfam" id="PF20250">
    <property type="entry name" value="FapA_N"/>
    <property type="match status" value="1"/>
</dbReference>
<dbReference type="InterPro" id="IPR005646">
    <property type="entry name" value="FapA"/>
</dbReference>
<dbReference type="AlphaFoldDB" id="A0A1W9KY68"/>
<feature type="domain" description="Flagellar Assembly Protein A N-terminal region" evidence="1">
    <location>
        <begin position="95"/>
        <end position="264"/>
    </location>
</feature>
<dbReference type="Proteomes" id="UP000192505">
    <property type="component" value="Unassembled WGS sequence"/>
</dbReference>
<evidence type="ECO:0000313" key="2">
    <source>
        <dbReference type="EMBL" id="OQW89214.1"/>
    </source>
</evidence>
<dbReference type="Pfam" id="PF03961">
    <property type="entry name" value="FapA"/>
    <property type="match status" value="1"/>
</dbReference>
<dbReference type="PANTHER" id="PTHR38032">
    <property type="entry name" value="POLYMERASE-RELATED"/>
    <property type="match status" value="1"/>
</dbReference>
<dbReference type="InterPro" id="IPR046866">
    <property type="entry name" value="FapA_N"/>
</dbReference>
<comment type="caution">
    <text evidence="2">The sequence shown here is derived from an EMBL/GenBank/DDBJ whole genome shotgun (WGS) entry which is preliminary data.</text>
</comment>
<accession>A0A1W9KY68</accession>
<sequence>MAPGRLAGGKNNDTYDMNLPGITLNEADGKVLLLSQPLPDRLPVDANLLHALLIQEGFGDCWLDEAAISNAVNLCNVQQTPFGLEVARRVDATLAVHIELDDMAATLNITAARGGKPASVPDVLTALAHAGVSFGMDDAAVAQACQAGVCSALVVARGQVPQDGHDAIFEALISDTVDRAPKLNEQGLIDYREHGDIPVVAVGAALMRRTPATPGVPGKTVKGQVLAALAGHDAGFAPKLEGVETASDDANVLVASVSGQPVLVTAGVMVEPILRLKEVNMATGNIHFDGTVHVAGEVTQGMKVQASGDIVVDGMVDGGLLDAGGNIQVSGGLIAHAKLHAGGSVTARFAEGAHITAGTVIAVGDMVIDCDMHSLNQIIIGSNSPQRGRLVGGTTAAALLLRVPLLGSNKAGTTKVVVGTNPELEARYAALLARIESEKAVEANLDKLVKQLKAIGDPKHLLERVKASRQHAVQVWGASLAEKQTLEHELELALTARVEVSVGVEGAVDLMFGHKPVSLRREFDAGSFSMNEQRQILFTDLTGNGLVVAAS</sequence>
<protein>
    <recommendedName>
        <fullName evidence="1">Flagellar Assembly Protein A N-terminal region domain-containing protein</fullName>
    </recommendedName>
</protein>
<organism evidence="2 3">
    <name type="scientific">Rhodoferax ferrireducens</name>
    <dbReference type="NCBI Taxonomy" id="192843"/>
    <lineage>
        <taxon>Bacteria</taxon>
        <taxon>Pseudomonadati</taxon>
        <taxon>Pseudomonadota</taxon>
        <taxon>Betaproteobacteria</taxon>
        <taxon>Burkholderiales</taxon>
        <taxon>Comamonadaceae</taxon>
        <taxon>Rhodoferax</taxon>
    </lineage>
</organism>
<dbReference type="PANTHER" id="PTHR38032:SF1">
    <property type="entry name" value="RNA-BINDING PROTEIN KHPB N-TERMINAL DOMAIN-CONTAINING PROTEIN"/>
    <property type="match status" value="1"/>
</dbReference>
<name>A0A1W9KY68_9BURK</name>
<evidence type="ECO:0000259" key="1">
    <source>
        <dbReference type="Pfam" id="PF20250"/>
    </source>
</evidence>
<reference evidence="2 3" key="1">
    <citation type="submission" date="2017-01" db="EMBL/GenBank/DDBJ databases">
        <title>Novel large sulfur bacteria in the metagenomes of groundwater-fed chemosynthetic microbial mats in the Lake Huron basin.</title>
        <authorList>
            <person name="Sharrar A.M."/>
            <person name="Flood B.E."/>
            <person name="Bailey J.V."/>
            <person name="Jones D.S."/>
            <person name="Biddanda B."/>
            <person name="Ruberg S.A."/>
            <person name="Marcus D.N."/>
            <person name="Dick G.J."/>
        </authorList>
    </citation>
    <scope>NUCLEOTIDE SEQUENCE [LARGE SCALE GENOMIC DNA]</scope>
    <source>
        <strain evidence="2">A7</strain>
    </source>
</reference>